<keyword evidence="3 6" id="KW-0812">Transmembrane</keyword>
<evidence type="ECO:0000259" key="7">
    <source>
        <dbReference type="Pfam" id="PF10035"/>
    </source>
</evidence>
<dbReference type="InterPro" id="IPR051461">
    <property type="entry name" value="UPF0750_membrane"/>
</dbReference>
<keyword evidence="5 6" id="KW-0472">Membrane</keyword>
<evidence type="ECO:0000313" key="9">
    <source>
        <dbReference type="Proteomes" id="UP000216207"/>
    </source>
</evidence>
<accession>A0A268P370</accession>
<dbReference type="EMBL" id="NPCC01000006">
    <property type="protein sequence ID" value="PAE89710.1"/>
    <property type="molecule type" value="Genomic_DNA"/>
</dbReference>
<protein>
    <submittedName>
        <fullName evidence="8">YitT family protein</fullName>
    </submittedName>
</protein>
<dbReference type="InterPro" id="IPR003740">
    <property type="entry name" value="YitT"/>
</dbReference>
<evidence type="ECO:0000256" key="6">
    <source>
        <dbReference type="SAM" id="Phobius"/>
    </source>
</evidence>
<evidence type="ECO:0000256" key="1">
    <source>
        <dbReference type="ARBA" id="ARBA00004651"/>
    </source>
</evidence>
<dbReference type="GO" id="GO:0005886">
    <property type="term" value="C:plasma membrane"/>
    <property type="evidence" value="ECO:0007669"/>
    <property type="project" value="UniProtKB-SubCell"/>
</dbReference>
<dbReference type="Pfam" id="PF02588">
    <property type="entry name" value="YitT_membrane"/>
    <property type="match status" value="1"/>
</dbReference>
<evidence type="ECO:0000313" key="8">
    <source>
        <dbReference type="EMBL" id="PAE89710.1"/>
    </source>
</evidence>
<dbReference type="PIRSF" id="PIRSF006483">
    <property type="entry name" value="Membrane_protein_YitT"/>
    <property type="match status" value="1"/>
</dbReference>
<dbReference type="PANTHER" id="PTHR33545">
    <property type="entry name" value="UPF0750 MEMBRANE PROTEIN YITT-RELATED"/>
    <property type="match status" value="1"/>
</dbReference>
<reference evidence="8 9" key="1">
    <citation type="submission" date="2017-07" db="EMBL/GenBank/DDBJ databases">
        <title>Isolation and whole genome analysis of endospore-forming bacteria from heroin.</title>
        <authorList>
            <person name="Kalinowski J."/>
            <person name="Ahrens B."/>
            <person name="Al-Dilaimi A."/>
            <person name="Winkler A."/>
            <person name="Wibberg D."/>
            <person name="Schleenbecker U."/>
            <person name="Ruckert C."/>
            <person name="Wolfel R."/>
            <person name="Grass G."/>
        </authorList>
    </citation>
    <scope>NUCLEOTIDE SEQUENCE [LARGE SCALE GENOMIC DNA]</scope>
    <source>
        <strain evidence="8 9">7539</strain>
    </source>
</reference>
<feature type="domain" description="DUF2179" evidence="7">
    <location>
        <begin position="229"/>
        <end position="283"/>
    </location>
</feature>
<feature type="transmembrane region" description="Helical" evidence="6">
    <location>
        <begin position="65"/>
        <end position="85"/>
    </location>
</feature>
<dbReference type="PANTHER" id="PTHR33545:SF9">
    <property type="entry name" value="UPF0750 MEMBRANE PROTEIN YITE"/>
    <property type="match status" value="1"/>
</dbReference>
<keyword evidence="2" id="KW-1003">Cell membrane</keyword>
<proteinExistence type="predicted"/>
<gene>
    <name evidence="8" type="ORF">CHH72_05500</name>
</gene>
<dbReference type="Gene3D" id="3.30.70.120">
    <property type="match status" value="1"/>
</dbReference>
<dbReference type="InterPro" id="IPR019264">
    <property type="entry name" value="DUF2179"/>
</dbReference>
<sequence length="289" mass="31038">MGRARRDRQSSTGAEKWLNYTRIFIGSAIVGISFNLFLLPNQIAPGGVSGISTIANYVFGFEPAFTLWALNIPIFLLGVLLLGGFRYGAKTLIGTLFVPLVVFLTRDWVVEVSDPLLGALFGGLGVGLGLGLVFLANASTGGTDLLAQIVQKFTGLSAGICVGMIDGLVVITSAFVFHIEMALYALISLFVTTKTIDLVQMGIGYSKVAYIISSQEETVQKALFDSVDRGVTRLVGYGGYTNKERAVLMCVVNQNEVARLKQTVKRADPYAFIVLTNASEVLGEGFKKS</sequence>
<dbReference type="Proteomes" id="UP000216207">
    <property type="component" value="Unassembled WGS sequence"/>
</dbReference>
<evidence type="ECO:0000256" key="3">
    <source>
        <dbReference type="ARBA" id="ARBA00022692"/>
    </source>
</evidence>
<organism evidence="8 9">
    <name type="scientific">Shouchella clausii</name>
    <name type="common">Alkalihalobacillus clausii</name>
    <dbReference type="NCBI Taxonomy" id="79880"/>
    <lineage>
        <taxon>Bacteria</taxon>
        <taxon>Bacillati</taxon>
        <taxon>Bacillota</taxon>
        <taxon>Bacilli</taxon>
        <taxon>Bacillales</taxon>
        <taxon>Bacillaceae</taxon>
        <taxon>Shouchella</taxon>
    </lineage>
</organism>
<feature type="transmembrane region" description="Helical" evidence="6">
    <location>
        <begin position="156"/>
        <end position="177"/>
    </location>
</feature>
<comment type="caution">
    <text evidence="8">The sequence shown here is derived from an EMBL/GenBank/DDBJ whole genome shotgun (WGS) entry which is preliminary data.</text>
</comment>
<dbReference type="InterPro" id="IPR015867">
    <property type="entry name" value="N-reg_PII/ATP_PRibTrfase_C"/>
</dbReference>
<keyword evidence="4 6" id="KW-1133">Transmembrane helix</keyword>
<dbReference type="CDD" id="cd16380">
    <property type="entry name" value="YitT_C"/>
    <property type="match status" value="1"/>
</dbReference>
<dbReference type="RefSeq" id="WP_063608494.1">
    <property type="nucleotide sequence ID" value="NZ_CP154609.1"/>
</dbReference>
<dbReference type="AlphaFoldDB" id="A0A268P370"/>
<comment type="subcellular location">
    <subcellularLocation>
        <location evidence="1">Cell membrane</location>
        <topology evidence="1">Multi-pass membrane protein</topology>
    </subcellularLocation>
</comment>
<name>A0A268P370_SHOCL</name>
<evidence type="ECO:0000256" key="4">
    <source>
        <dbReference type="ARBA" id="ARBA00022989"/>
    </source>
</evidence>
<feature type="transmembrane region" description="Helical" evidence="6">
    <location>
        <begin position="92"/>
        <end position="110"/>
    </location>
</feature>
<dbReference type="Pfam" id="PF10035">
    <property type="entry name" value="DUF2179"/>
    <property type="match status" value="1"/>
</dbReference>
<evidence type="ECO:0000256" key="5">
    <source>
        <dbReference type="ARBA" id="ARBA00023136"/>
    </source>
</evidence>
<evidence type="ECO:0000256" key="2">
    <source>
        <dbReference type="ARBA" id="ARBA00022475"/>
    </source>
</evidence>
<feature type="transmembrane region" description="Helical" evidence="6">
    <location>
        <begin position="116"/>
        <end position="135"/>
    </location>
</feature>
<feature type="transmembrane region" description="Helical" evidence="6">
    <location>
        <begin position="20"/>
        <end position="39"/>
    </location>
</feature>